<comment type="caution">
    <text evidence="2">The sequence shown here is derived from an EMBL/GenBank/DDBJ whole genome shotgun (WGS) entry which is preliminary data.</text>
</comment>
<dbReference type="EMBL" id="QOCW01000002">
    <property type="protein sequence ID" value="RBW71047.1"/>
    <property type="molecule type" value="Genomic_DNA"/>
</dbReference>
<protein>
    <recommendedName>
        <fullName evidence="4">DUF1189 domain-containing protein</fullName>
    </recommendedName>
</protein>
<organism evidence="2 3">
    <name type="scientific">Bacillus taeanensis</name>
    <dbReference type="NCBI Taxonomy" id="273032"/>
    <lineage>
        <taxon>Bacteria</taxon>
        <taxon>Bacillati</taxon>
        <taxon>Bacillota</taxon>
        <taxon>Bacilli</taxon>
        <taxon>Bacillales</taxon>
        <taxon>Bacillaceae</taxon>
        <taxon>Bacillus</taxon>
    </lineage>
</organism>
<keyword evidence="3" id="KW-1185">Reference proteome</keyword>
<evidence type="ECO:0000313" key="3">
    <source>
        <dbReference type="Proteomes" id="UP000253314"/>
    </source>
</evidence>
<sequence length="260" mass="29988">MNDQKLNFFTKLWYSMTQFSKYPDMIKQGIGKAFLYLVLLTLTLGTVHAVITGYNVSQMIRGFNELVKQELPAFTLQNGELSVEGEMPMVLEETQSSLFMIDVTGEISSDVLDQYEEGALVLKDRVIMKESSYEKREFTFNELEINLTKEDIVTWLPYLEWLGAAAGIFMFFFFFIGKMSSALVISVMSLIFRAIEKASLSFGGLYSMAIYALTLPVILDVLLSIFWYGTPWYLYYGIVFLYMWFGIKQYKNIDDWGKES</sequence>
<keyword evidence="1" id="KW-1133">Transmembrane helix</keyword>
<accession>A0A366XYQ6</accession>
<evidence type="ECO:0000256" key="1">
    <source>
        <dbReference type="SAM" id="Phobius"/>
    </source>
</evidence>
<dbReference type="AlphaFoldDB" id="A0A366XYQ6"/>
<gene>
    <name evidence="2" type="ORF">DS031_03380</name>
</gene>
<dbReference type="InterPro" id="IPR009574">
    <property type="entry name" value="DUF1189"/>
</dbReference>
<feature type="transmembrane region" description="Helical" evidence="1">
    <location>
        <begin position="204"/>
        <end position="227"/>
    </location>
</feature>
<dbReference type="Proteomes" id="UP000253314">
    <property type="component" value="Unassembled WGS sequence"/>
</dbReference>
<dbReference type="RefSeq" id="WP_113804527.1">
    <property type="nucleotide sequence ID" value="NZ_QOCW01000002.1"/>
</dbReference>
<keyword evidence="1" id="KW-0472">Membrane</keyword>
<dbReference type="Pfam" id="PF06691">
    <property type="entry name" value="DUF1189"/>
    <property type="match status" value="1"/>
</dbReference>
<proteinExistence type="predicted"/>
<feature type="transmembrane region" description="Helical" evidence="1">
    <location>
        <begin position="233"/>
        <end position="250"/>
    </location>
</feature>
<dbReference type="OrthoDB" id="2970056at2"/>
<feature type="transmembrane region" description="Helical" evidence="1">
    <location>
        <begin position="161"/>
        <end position="192"/>
    </location>
</feature>
<evidence type="ECO:0008006" key="4">
    <source>
        <dbReference type="Google" id="ProtNLM"/>
    </source>
</evidence>
<name>A0A366XYQ6_9BACI</name>
<keyword evidence="1" id="KW-0812">Transmembrane</keyword>
<reference evidence="2 3" key="1">
    <citation type="submission" date="2018-07" db="EMBL/GenBank/DDBJ databases">
        <title>Lottiidibacillus patelloidae gen. nov., sp. nov., isolated from the intestinal tract of a marine limpet and the reclassification of B. taeanensis BH030017T, B. algicola KMM 3737T and B. hwajinpoensis SW-72T as genus Lottiidibacillus.</title>
        <authorList>
            <person name="Liu R."/>
            <person name="Huang Z."/>
        </authorList>
    </citation>
    <scope>NUCLEOTIDE SEQUENCE [LARGE SCALE GENOMIC DNA]</scope>
    <source>
        <strain evidence="2 3">BH030017</strain>
    </source>
</reference>
<evidence type="ECO:0000313" key="2">
    <source>
        <dbReference type="EMBL" id="RBW71047.1"/>
    </source>
</evidence>